<accession>A0ABY0IQ87</accession>
<dbReference type="PANTHER" id="PTHR30203">
    <property type="entry name" value="OUTER MEMBRANE CATION EFFLUX PROTEIN"/>
    <property type="match status" value="1"/>
</dbReference>
<dbReference type="Pfam" id="PF02321">
    <property type="entry name" value="OEP"/>
    <property type="match status" value="2"/>
</dbReference>
<dbReference type="Gene3D" id="1.20.1600.10">
    <property type="entry name" value="Outer membrane efflux proteins (OEP)"/>
    <property type="match status" value="1"/>
</dbReference>
<keyword evidence="2" id="KW-1134">Transmembrane beta strand</keyword>
<dbReference type="InterPro" id="IPR003423">
    <property type="entry name" value="OMP_efflux"/>
</dbReference>
<feature type="compositionally biased region" description="Basic and acidic residues" evidence="3">
    <location>
        <begin position="483"/>
        <end position="493"/>
    </location>
</feature>
<organism evidence="4 5">
    <name type="scientific">Azospira oryzae</name>
    <dbReference type="NCBI Taxonomy" id="146939"/>
    <lineage>
        <taxon>Bacteria</taxon>
        <taxon>Pseudomonadati</taxon>
        <taxon>Pseudomonadota</taxon>
        <taxon>Betaproteobacteria</taxon>
        <taxon>Rhodocyclales</taxon>
        <taxon>Rhodocyclaceae</taxon>
        <taxon>Azospira</taxon>
    </lineage>
</organism>
<dbReference type="InterPro" id="IPR010131">
    <property type="entry name" value="MdtP/NodT-like"/>
</dbReference>
<feature type="region of interest" description="Disordered" evidence="3">
    <location>
        <begin position="483"/>
        <end position="521"/>
    </location>
</feature>
<gene>
    <name evidence="4" type="ORF">EV678_0219</name>
</gene>
<evidence type="ECO:0000256" key="1">
    <source>
        <dbReference type="ARBA" id="ARBA00007613"/>
    </source>
</evidence>
<comment type="similarity">
    <text evidence="1 2">Belongs to the outer membrane factor (OMF) (TC 1.B.17) family.</text>
</comment>
<evidence type="ECO:0000256" key="2">
    <source>
        <dbReference type="RuleBase" id="RU362097"/>
    </source>
</evidence>
<feature type="compositionally biased region" description="Low complexity" evidence="3">
    <location>
        <begin position="496"/>
        <end position="512"/>
    </location>
</feature>
<keyword evidence="2" id="KW-0732">Signal</keyword>
<keyword evidence="2" id="KW-0449">Lipoprotein</keyword>
<sequence length="521" mass="54874">MTPNTMRIPSFKPALPLLLLALAGCAVTPPYQRPVVETPAAFKEAPAEGQWKTAEPAEAQPRGEWWKVFADPVLDTLEAQAAVANQDLKAGLARLAQARALQQNARSALFPQVGIGFGPTRQRPSPASQGLPAEAETSPATLWRAQASVSYEADLFGRVSSGVAAAGADAAQRQALFHSLQLAIQADVAQAYFSLRELDALAALYADTVALRQQTLQLFQRRFDAGDVGELELARARTELAGAEAEAVGVERQRAVAEHALAVLLGQAPAAFSLPPAPLGRITVRVPAGLPSALLERRPDIAAAEQAMVAANARIGSARAAFFPRLSLTGALGYESSELGDLFKWSSRAFVLGPLVGTMLSLPIFDGGARQAGVDQATAVFDEEAAKYRQSVLQAFKEVEDNLAHLRLLDRQSASQDQAVQSAARAARLSQLQYREGALSYLGVLDADRSVLQQRRAAVQLDGDRARATVALIRAIGGSWGEGGKDGVEDAGKGGEAAPAPSLPAPAEAPLARVEGMAPAP</sequence>
<dbReference type="Gene3D" id="2.20.200.10">
    <property type="entry name" value="Outer membrane efflux proteins (OEP)"/>
    <property type="match status" value="1"/>
</dbReference>
<feature type="signal peptide" evidence="2">
    <location>
        <begin position="1"/>
        <end position="28"/>
    </location>
</feature>
<keyword evidence="2" id="KW-0472">Membrane</keyword>
<dbReference type="PANTHER" id="PTHR30203:SF33">
    <property type="entry name" value="BLR4455 PROTEIN"/>
    <property type="match status" value="1"/>
</dbReference>
<comment type="subcellular location">
    <subcellularLocation>
        <location evidence="2">Cell membrane</location>
        <topology evidence="2">Lipid-anchor</topology>
    </subcellularLocation>
</comment>
<feature type="chain" id="PRO_5044959277" evidence="2">
    <location>
        <begin position="29"/>
        <end position="521"/>
    </location>
</feature>
<dbReference type="PROSITE" id="PS51257">
    <property type="entry name" value="PROKAR_LIPOPROTEIN"/>
    <property type="match status" value="1"/>
</dbReference>
<name>A0ABY0IQ87_9RHOO</name>
<protein>
    <submittedName>
        <fullName evidence="4">Multidrug efflux system outer membrane protein</fullName>
    </submittedName>
</protein>
<dbReference type="Proteomes" id="UP000292136">
    <property type="component" value="Unassembled WGS sequence"/>
</dbReference>
<dbReference type="EMBL" id="SHKM01000001">
    <property type="protein sequence ID" value="RZT89434.1"/>
    <property type="molecule type" value="Genomic_DNA"/>
</dbReference>
<proteinExistence type="inferred from homology"/>
<evidence type="ECO:0000256" key="3">
    <source>
        <dbReference type="SAM" id="MobiDB-lite"/>
    </source>
</evidence>
<keyword evidence="2" id="KW-0564">Palmitate</keyword>
<dbReference type="NCBIfam" id="TIGR01845">
    <property type="entry name" value="outer_NodT"/>
    <property type="match status" value="1"/>
</dbReference>
<dbReference type="RefSeq" id="WP_130458193.1">
    <property type="nucleotide sequence ID" value="NZ_SHKM01000001.1"/>
</dbReference>
<evidence type="ECO:0000313" key="5">
    <source>
        <dbReference type="Proteomes" id="UP000292136"/>
    </source>
</evidence>
<evidence type="ECO:0000313" key="4">
    <source>
        <dbReference type="EMBL" id="RZT89434.1"/>
    </source>
</evidence>
<dbReference type="SUPFAM" id="SSF56954">
    <property type="entry name" value="Outer membrane efflux proteins (OEP)"/>
    <property type="match status" value="1"/>
</dbReference>
<reference evidence="4 5" key="1">
    <citation type="submission" date="2019-02" db="EMBL/GenBank/DDBJ databases">
        <title>Genomic Encyclopedia of Type Strains, Phase IV (KMG-IV): sequencing the most valuable type-strain genomes for metagenomic binning, comparative biology and taxonomic classification.</title>
        <authorList>
            <person name="Goeker M."/>
        </authorList>
    </citation>
    <scope>NUCLEOTIDE SEQUENCE [LARGE SCALE GENOMIC DNA]</scope>
    <source>
        <strain evidence="4 5">DSM 21223</strain>
    </source>
</reference>
<keyword evidence="5" id="KW-1185">Reference proteome</keyword>
<keyword evidence="2" id="KW-0812">Transmembrane</keyword>
<comment type="caution">
    <text evidence="4">The sequence shown here is derived from an EMBL/GenBank/DDBJ whole genome shotgun (WGS) entry which is preliminary data.</text>
</comment>